<gene>
    <name evidence="1" type="ORF">SAMN05216186_10285</name>
</gene>
<sequence>MSIPENMLEIINGRMHEGACPTSGSLGECCIISEAADGLFESVLYIWDSAFNDSAAVAGWFKGAGASDVSVKHTLYSDWNDDRDGKTIDGMREWSVVFTLAEQTEIGREGAV</sequence>
<organism evidence="1 2">
    <name type="scientific">Pseudomonas indica</name>
    <dbReference type="NCBI Taxonomy" id="137658"/>
    <lineage>
        <taxon>Bacteria</taxon>
        <taxon>Pseudomonadati</taxon>
        <taxon>Pseudomonadota</taxon>
        <taxon>Gammaproteobacteria</taxon>
        <taxon>Pseudomonadales</taxon>
        <taxon>Pseudomonadaceae</taxon>
        <taxon>Pseudomonas</taxon>
    </lineage>
</organism>
<dbReference type="EMBL" id="FNFD01000002">
    <property type="protein sequence ID" value="SDJ60585.1"/>
    <property type="molecule type" value="Genomic_DNA"/>
</dbReference>
<proteinExistence type="predicted"/>
<evidence type="ECO:0000313" key="1">
    <source>
        <dbReference type="EMBL" id="SDJ60585.1"/>
    </source>
</evidence>
<name>A0A1G8V5G1_9PSED</name>
<dbReference type="AlphaFoldDB" id="A0A1G8V5G1"/>
<keyword evidence="2" id="KW-1185">Reference proteome</keyword>
<evidence type="ECO:0000313" key="2">
    <source>
        <dbReference type="Proteomes" id="UP000198706"/>
    </source>
</evidence>
<dbReference type="STRING" id="137658.SAMN05216186_10285"/>
<dbReference type="RefSeq" id="WP_084336885.1">
    <property type="nucleotide sequence ID" value="NZ_FNFD01000002.1"/>
</dbReference>
<accession>A0A1G8V5G1</accession>
<reference evidence="1 2" key="1">
    <citation type="submission" date="2016-10" db="EMBL/GenBank/DDBJ databases">
        <authorList>
            <person name="de Groot N.N."/>
        </authorList>
    </citation>
    <scope>NUCLEOTIDE SEQUENCE [LARGE SCALE GENOMIC DNA]</scope>
    <source>
        <strain evidence="1 2">JCM 21544</strain>
    </source>
</reference>
<dbReference type="Proteomes" id="UP000198706">
    <property type="component" value="Unassembled WGS sequence"/>
</dbReference>
<protein>
    <submittedName>
        <fullName evidence="1">Uncharacterized protein</fullName>
    </submittedName>
</protein>